<accession>A0A375G0J3</accession>
<evidence type="ECO:0000313" key="1">
    <source>
        <dbReference type="EMBL" id="SPC06483.1"/>
    </source>
</evidence>
<dbReference type="EMBL" id="OGUS01000115">
    <property type="protein sequence ID" value="SPC12535.1"/>
    <property type="molecule type" value="Genomic_DNA"/>
</dbReference>
<organism evidence="1 3">
    <name type="scientific">Cupriavidus oxalaticus</name>
    <dbReference type="NCBI Taxonomy" id="96344"/>
    <lineage>
        <taxon>Bacteria</taxon>
        <taxon>Pseudomonadati</taxon>
        <taxon>Pseudomonadota</taxon>
        <taxon>Betaproteobacteria</taxon>
        <taxon>Burkholderiales</taxon>
        <taxon>Burkholderiaceae</taxon>
        <taxon>Cupriavidus</taxon>
    </lineage>
</organism>
<reference evidence="1 3" key="1">
    <citation type="submission" date="2018-01" db="EMBL/GenBank/DDBJ databases">
        <authorList>
            <person name="Clerissi C."/>
        </authorList>
    </citation>
    <scope>NUCLEOTIDE SEQUENCE</scope>
    <source>
        <strain evidence="1">Cupriavidus oxalaticus LMG 2235</strain>
    </source>
</reference>
<evidence type="ECO:0000313" key="2">
    <source>
        <dbReference type="EMBL" id="SPC12535.1"/>
    </source>
</evidence>
<reference evidence="3" key="2">
    <citation type="submission" date="2018-01" db="EMBL/GenBank/DDBJ databases">
        <authorList>
            <person name="Gaut B.S."/>
            <person name="Morton B.R."/>
            <person name="Clegg M.T."/>
            <person name="Duvall M.R."/>
        </authorList>
    </citation>
    <scope>NUCLEOTIDE SEQUENCE [LARGE SCALE GENOMIC DNA]</scope>
</reference>
<sequence length="142" mass="15580">MPSRSAAQHQTFHLTPRQAELLGGAPDRQAMVDHGLNHLEPIEFAHRHRDGLWLAHRGLRSRTDGKPPACQSRQGGTTCLFGSGTTILFGSGTTILFGRDTAGSHNVCYVKSLIRLRNPMLAQHSGKKLLYRVMRAGFAAQP</sequence>
<comment type="caution">
    <text evidence="1">The sequence shown here is derived from an EMBL/GenBank/DDBJ whole genome shotgun (WGS) entry which is preliminary data.</text>
</comment>
<dbReference type="EMBL" id="OGUS01000064">
    <property type="protein sequence ID" value="SPC06483.1"/>
    <property type="molecule type" value="Genomic_DNA"/>
</dbReference>
<dbReference type="Proteomes" id="UP000256862">
    <property type="component" value="Chromosome CO2235"/>
</dbReference>
<gene>
    <name evidence="2" type="ORF">CO2235_150190</name>
    <name evidence="1" type="ORF">CO2235_U590059</name>
</gene>
<dbReference type="AlphaFoldDB" id="A0A375G0J3"/>
<evidence type="ECO:0000313" key="3">
    <source>
        <dbReference type="Proteomes" id="UP000256862"/>
    </source>
</evidence>
<name>A0A375G0J3_9BURK</name>
<proteinExistence type="predicted"/>
<protein>
    <submittedName>
        <fullName evidence="1">Uncharacterized protein</fullName>
    </submittedName>
</protein>